<dbReference type="EMBL" id="WXFA01000038">
    <property type="protein sequence ID" value="MBM3095122.1"/>
    <property type="molecule type" value="Genomic_DNA"/>
</dbReference>
<evidence type="ECO:0000313" key="2">
    <source>
        <dbReference type="Proteomes" id="UP000744980"/>
    </source>
</evidence>
<reference evidence="1 2" key="1">
    <citation type="submission" date="2020-01" db="EMBL/GenBank/DDBJ databases">
        <title>Draft genome assembly of Ensifer adhaerens T173.</title>
        <authorList>
            <person name="Craig J.E."/>
            <person name="Stinchcombe J.R."/>
        </authorList>
    </citation>
    <scope>NUCLEOTIDE SEQUENCE [LARGE SCALE GENOMIC DNA]</scope>
    <source>
        <strain evidence="1 2">T173</strain>
    </source>
</reference>
<dbReference type="Proteomes" id="UP000744980">
    <property type="component" value="Unassembled WGS sequence"/>
</dbReference>
<accession>A0AAW4FUX9</accession>
<protein>
    <submittedName>
        <fullName evidence="1">Uncharacterized protein</fullName>
    </submittedName>
</protein>
<proteinExistence type="predicted"/>
<dbReference type="RefSeq" id="WP_146160939.1">
    <property type="nucleotide sequence ID" value="NZ_CP083374.1"/>
</dbReference>
<sequence length="742" mass="79360">MANDERPAGTNGTRAAGAPLRFGKGRAVSARIDQETMLVLGSGRARGHAVSVRADGAKPARDGASVASWPLSASSPSATHGFAALLTQPKPDVPISLIDVDDGRISERFIVAPRPISIEDAATLIAQTAAGETAVVVSRLADQLMAQPGNRNRVFAGLSLIKALQPSDGFIELVGETHDGVIVIMGWSRAFVPGRCQAYLLAGATTVADCFVASFARPDIPEGELGFVAVLETGGRVRADALKGIVYNAGGGWHLTPAHSRVQISAALDTPDHIRSVLLEARATPEAMLRLRSAANGFTGKDTISSLPYPVRLDVDRVFETDEGDMLISGWLLDPEHHVSSVKLRRPGAEARLDDIWTRLDRLDVSQSFADQPAFRASLDSDDQAHGFVAHARLPGGNLDATPYLELTLREGRRAFLPLTPKRMPARRAAIQQLSLFDAANWALPAIVDHQIVPLLSKAACAAPRMETIIDVGVFDENAGVPIIVGSTVGMPEVGPLLALFALDPQTRCAPLVIVVSKPAFQRDLVRLRQLARFYGLSVRLVCAAAAQDRFDLLSVGAEVVSCDTIVTMAGSLVPTGKGWYDALTAVGEAHVGSVISPMLAYDDHSVKWAGSWLSEDGDQLLLDRYAGYPLMAIAALQLTRVDVASLECCIMPRAVLNDAMRDCGVYLGSKQKACEIGLRINRAGTAAYLLPSIQLLGCDEPMSGEQNGKLAALAERIDVEILKSRWRSAHQNQRSFDRVSA</sequence>
<name>A0AAW4FUX9_9HYPH</name>
<keyword evidence="2" id="KW-1185">Reference proteome</keyword>
<comment type="caution">
    <text evidence="1">The sequence shown here is derived from an EMBL/GenBank/DDBJ whole genome shotgun (WGS) entry which is preliminary data.</text>
</comment>
<organism evidence="1 2">
    <name type="scientific">Ensifer canadensis</name>
    <dbReference type="NCBI Taxonomy" id="555315"/>
    <lineage>
        <taxon>Bacteria</taxon>
        <taxon>Pseudomonadati</taxon>
        <taxon>Pseudomonadota</taxon>
        <taxon>Alphaproteobacteria</taxon>
        <taxon>Hyphomicrobiales</taxon>
        <taxon>Rhizobiaceae</taxon>
        <taxon>Sinorhizobium/Ensifer group</taxon>
        <taxon>Ensifer</taxon>
    </lineage>
</organism>
<gene>
    <name evidence="1" type="ORF">GFB56_30810</name>
</gene>
<evidence type="ECO:0000313" key="1">
    <source>
        <dbReference type="EMBL" id="MBM3095122.1"/>
    </source>
</evidence>
<dbReference type="AlphaFoldDB" id="A0AAW4FUX9"/>